<dbReference type="CDD" id="cd00067">
    <property type="entry name" value="GAL4"/>
    <property type="match status" value="1"/>
</dbReference>
<dbReference type="PROSITE" id="PS00463">
    <property type="entry name" value="ZN2_CY6_FUNGAL_1"/>
    <property type="match status" value="1"/>
</dbReference>
<dbReference type="InterPro" id="IPR001138">
    <property type="entry name" value="Zn2Cys6_DnaBD"/>
</dbReference>
<protein>
    <recommendedName>
        <fullName evidence="8">Zn(2)-C6 fungal-type domain-containing protein</fullName>
    </recommendedName>
</protein>
<evidence type="ECO:0000256" key="7">
    <source>
        <dbReference type="SAM" id="MobiDB-lite"/>
    </source>
</evidence>
<evidence type="ECO:0000313" key="10">
    <source>
        <dbReference type="Proteomes" id="UP000235672"/>
    </source>
</evidence>
<dbReference type="GO" id="GO:0003677">
    <property type="term" value="F:DNA binding"/>
    <property type="evidence" value="ECO:0007669"/>
    <property type="project" value="UniProtKB-KW"/>
</dbReference>
<dbReference type="AlphaFoldDB" id="A0A2J6PYW5"/>
<dbReference type="SMART" id="SM00066">
    <property type="entry name" value="GAL4"/>
    <property type="match status" value="1"/>
</dbReference>
<accession>A0A2J6PYW5</accession>
<organism evidence="9 10">
    <name type="scientific">Hyaloscypha hepaticicola</name>
    <dbReference type="NCBI Taxonomy" id="2082293"/>
    <lineage>
        <taxon>Eukaryota</taxon>
        <taxon>Fungi</taxon>
        <taxon>Dikarya</taxon>
        <taxon>Ascomycota</taxon>
        <taxon>Pezizomycotina</taxon>
        <taxon>Leotiomycetes</taxon>
        <taxon>Helotiales</taxon>
        <taxon>Hyaloscyphaceae</taxon>
        <taxon>Hyaloscypha</taxon>
    </lineage>
</organism>
<proteinExistence type="predicted"/>
<evidence type="ECO:0000256" key="5">
    <source>
        <dbReference type="ARBA" id="ARBA00023163"/>
    </source>
</evidence>
<feature type="compositionally biased region" description="Low complexity" evidence="7">
    <location>
        <begin position="64"/>
        <end position="88"/>
    </location>
</feature>
<reference evidence="9 10" key="1">
    <citation type="submission" date="2016-05" db="EMBL/GenBank/DDBJ databases">
        <title>A degradative enzymes factory behind the ericoid mycorrhizal symbiosis.</title>
        <authorList>
            <consortium name="DOE Joint Genome Institute"/>
            <person name="Martino E."/>
            <person name="Morin E."/>
            <person name="Grelet G."/>
            <person name="Kuo A."/>
            <person name="Kohler A."/>
            <person name="Daghino S."/>
            <person name="Barry K."/>
            <person name="Choi C."/>
            <person name="Cichocki N."/>
            <person name="Clum A."/>
            <person name="Copeland A."/>
            <person name="Hainaut M."/>
            <person name="Haridas S."/>
            <person name="Labutti K."/>
            <person name="Lindquist E."/>
            <person name="Lipzen A."/>
            <person name="Khouja H.-R."/>
            <person name="Murat C."/>
            <person name="Ohm R."/>
            <person name="Olson A."/>
            <person name="Spatafora J."/>
            <person name="Veneault-Fourrey C."/>
            <person name="Henrissat B."/>
            <person name="Grigoriev I."/>
            <person name="Martin F."/>
            <person name="Perotto S."/>
        </authorList>
    </citation>
    <scope>NUCLEOTIDE SEQUENCE [LARGE SCALE GENOMIC DNA]</scope>
    <source>
        <strain evidence="9 10">UAMH 7357</strain>
    </source>
</reference>
<dbReference type="InterPro" id="IPR036864">
    <property type="entry name" value="Zn2-C6_fun-type_DNA-bd_sf"/>
</dbReference>
<keyword evidence="10" id="KW-1185">Reference proteome</keyword>
<dbReference type="InterPro" id="IPR021858">
    <property type="entry name" value="Fun_TF"/>
</dbReference>
<dbReference type="InterPro" id="IPR052360">
    <property type="entry name" value="Transcr_Regulatory_Proteins"/>
</dbReference>
<dbReference type="OrthoDB" id="2593732at2759"/>
<keyword evidence="3" id="KW-0805">Transcription regulation</keyword>
<feature type="region of interest" description="Disordered" evidence="7">
    <location>
        <begin position="36"/>
        <end position="88"/>
    </location>
</feature>
<evidence type="ECO:0000256" key="6">
    <source>
        <dbReference type="ARBA" id="ARBA00023242"/>
    </source>
</evidence>
<dbReference type="Proteomes" id="UP000235672">
    <property type="component" value="Unassembled WGS sequence"/>
</dbReference>
<gene>
    <name evidence="9" type="ORF">NA56DRAFT_205850</name>
</gene>
<dbReference type="PROSITE" id="PS50048">
    <property type="entry name" value="ZN2_CY6_FUNGAL_2"/>
    <property type="match status" value="1"/>
</dbReference>
<sequence length="564" mass="63941">MQSPDHRPVKRVRAFHNKSADGCKTCRIRRIKCDKGKPACKKCSSTGRTCDGYSPGPPLTRPRTSQSPQSNTSSTSSSPLSLPLSNHSLESSQERRSFSFFCQHTIPQLSGSFDVCSFWTHYLLQAAHHEPAIVHAAVALGALHERFSTPLNSTSNLTFELSQKESADVFAMQQYSKAIKALTREKAVGEDVALVTCVLFIYFETLRGQLSTAISHIDGGVKILSSPSYTPSPYVSKEALTLLFIRLDTQADAIIAKRQTGQPALMKPELDGVVCGYAAGEIPREFKSLLESRNALDYYIRTHALRGFEEVKAAATRGETGKVSVLLRYVSSAASLRLKMWDVAFEAFVRRREREMGLERMKGRGEGREVREWREAVNLMRVHRISWSFFYCIDLERATVDETLWDEYIEDFKTVVALAEEIVGPREDGVDENGRIKRVLCLDAGIVLPLYFVATKCRVRRIRWKAIELLRRTERQEGLWNSVLTALVAERVIRIEEEGMGWEEEVGSREEVISRENRVRGVILGLDAEERKAFLSYGRCRDRDGRWSVMGTGDVEWIEEWVRW</sequence>
<evidence type="ECO:0000256" key="3">
    <source>
        <dbReference type="ARBA" id="ARBA00023015"/>
    </source>
</evidence>
<dbReference type="PANTHER" id="PTHR36206">
    <property type="entry name" value="ASPERCRYPTIN BIOSYNTHESIS CLUSTER-SPECIFIC TRANSCRIPTION REGULATOR ATNN-RELATED"/>
    <property type="match status" value="1"/>
</dbReference>
<evidence type="ECO:0000256" key="2">
    <source>
        <dbReference type="ARBA" id="ARBA00022833"/>
    </source>
</evidence>
<dbReference type="Pfam" id="PF00172">
    <property type="entry name" value="Zn_clus"/>
    <property type="match status" value="1"/>
</dbReference>
<feature type="domain" description="Zn(2)-C6 fungal-type" evidence="8">
    <location>
        <begin position="22"/>
        <end position="50"/>
    </location>
</feature>
<dbReference type="Pfam" id="PF11951">
    <property type="entry name" value="Fungal_trans_2"/>
    <property type="match status" value="1"/>
</dbReference>
<keyword evidence="2" id="KW-0862">Zinc</keyword>
<evidence type="ECO:0000313" key="9">
    <source>
        <dbReference type="EMBL" id="PMD19227.1"/>
    </source>
</evidence>
<dbReference type="GO" id="GO:0008270">
    <property type="term" value="F:zinc ion binding"/>
    <property type="evidence" value="ECO:0007669"/>
    <property type="project" value="InterPro"/>
</dbReference>
<dbReference type="PANTHER" id="PTHR36206:SF12">
    <property type="entry name" value="ASPERCRYPTIN BIOSYNTHESIS CLUSTER-SPECIFIC TRANSCRIPTION REGULATOR ATNN-RELATED"/>
    <property type="match status" value="1"/>
</dbReference>
<keyword evidence="4" id="KW-0238">DNA-binding</keyword>
<keyword evidence="6" id="KW-0539">Nucleus</keyword>
<dbReference type="EMBL" id="KZ613490">
    <property type="protein sequence ID" value="PMD19227.1"/>
    <property type="molecule type" value="Genomic_DNA"/>
</dbReference>
<dbReference type="STRING" id="1745343.A0A2J6PYW5"/>
<evidence type="ECO:0000259" key="8">
    <source>
        <dbReference type="PROSITE" id="PS50048"/>
    </source>
</evidence>
<keyword evidence="5" id="KW-0804">Transcription</keyword>
<keyword evidence="1" id="KW-0479">Metal-binding</keyword>
<dbReference type="Gene3D" id="4.10.240.10">
    <property type="entry name" value="Zn(2)-C6 fungal-type DNA-binding domain"/>
    <property type="match status" value="1"/>
</dbReference>
<dbReference type="GO" id="GO:0000981">
    <property type="term" value="F:DNA-binding transcription factor activity, RNA polymerase II-specific"/>
    <property type="evidence" value="ECO:0007669"/>
    <property type="project" value="InterPro"/>
</dbReference>
<evidence type="ECO:0000256" key="4">
    <source>
        <dbReference type="ARBA" id="ARBA00023125"/>
    </source>
</evidence>
<name>A0A2J6PYW5_9HELO</name>
<dbReference type="SUPFAM" id="SSF57701">
    <property type="entry name" value="Zn2/Cys6 DNA-binding domain"/>
    <property type="match status" value="1"/>
</dbReference>
<evidence type="ECO:0000256" key="1">
    <source>
        <dbReference type="ARBA" id="ARBA00022723"/>
    </source>
</evidence>